<evidence type="ECO:0000256" key="1">
    <source>
        <dbReference type="SAM" id="MobiDB-lite"/>
    </source>
</evidence>
<feature type="region of interest" description="Disordered" evidence="1">
    <location>
        <begin position="142"/>
        <end position="174"/>
    </location>
</feature>
<comment type="caution">
    <text evidence="2">The sequence shown here is derived from an EMBL/GenBank/DDBJ whole genome shotgun (WGS) entry which is preliminary data.</text>
</comment>
<accession>A0A438JA47</accession>
<evidence type="ECO:0000313" key="2">
    <source>
        <dbReference type="EMBL" id="RVX05839.1"/>
    </source>
</evidence>
<evidence type="ECO:0000313" key="3">
    <source>
        <dbReference type="Proteomes" id="UP000288805"/>
    </source>
</evidence>
<dbReference type="EMBL" id="QGNW01000054">
    <property type="protein sequence ID" value="RVX05839.1"/>
    <property type="molecule type" value="Genomic_DNA"/>
</dbReference>
<dbReference type="AlphaFoldDB" id="A0A438JA47"/>
<proteinExistence type="predicted"/>
<name>A0A438JA47_VITVI</name>
<organism evidence="2 3">
    <name type="scientific">Vitis vinifera</name>
    <name type="common">Grape</name>
    <dbReference type="NCBI Taxonomy" id="29760"/>
    <lineage>
        <taxon>Eukaryota</taxon>
        <taxon>Viridiplantae</taxon>
        <taxon>Streptophyta</taxon>
        <taxon>Embryophyta</taxon>
        <taxon>Tracheophyta</taxon>
        <taxon>Spermatophyta</taxon>
        <taxon>Magnoliopsida</taxon>
        <taxon>eudicotyledons</taxon>
        <taxon>Gunneridae</taxon>
        <taxon>Pentapetalae</taxon>
        <taxon>rosids</taxon>
        <taxon>Vitales</taxon>
        <taxon>Vitaceae</taxon>
        <taxon>Viteae</taxon>
        <taxon>Vitis</taxon>
    </lineage>
</organism>
<protein>
    <submittedName>
        <fullName evidence="2">Uncharacterized protein</fullName>
    </submittedName>
</protein>
<sequence length="197" mass="22169">MMEMLKEVSCFTNAEAPSTRMSDFFPLTKRVSMNMGGDPPAFVKARLPFGTPESAVSCIQHLQEWTIFNTAEVVMVGIRYMMHTCEQLFKRLEVAEAMRAFISHHPSGVEEMRSRLEKAEAELAATQKAVANGAERARLRRRRGLSRLSEPAEGGKRALEGQIKGVEQENSQLKKEVDELRASLAAQKKETRICRRA</sequence>
<dbReference type="Proteomes" id="UP000288805">
    <property type="component" value="Unassembled WGS sequence"/>
</dbReference>
<gene>
    <name evidence="2" type="ORF">CK203_023907</name>
</gene>
<reference evidence="2 3" key="1">
    <citation type="journal article" date="2018" name="PLoS Genet.">
        <title>Population sequencing reveals clonal diversity and ancestral inbreeding in the grapevine cultivar Chardonnay.</title>
        <authorList>
            <person name="Roach M.J."/>
            <person name="Johnson D.L."/>
            <person name="Bohlmann J."/>
            <person name="van Vuuren H.J."/>
            <person name="Jones S.J."/>
            <person name="Pretorius I.S."/>
            <person name="Schmidt S.A."/>
            <person name="Borneman A.R."/>
        </authorList>
    </citation>
    <scope>NUCLEOTIDE SEQUENCE [LARGE SCALE GENOMIC DNA]</scope>
    <source>
        <strain evidence="3">cv. Chardonnay</strain>
        <tissue evidence="2">Leaf</tissue>
    </source>
</reference>